<dbReference type="AlphaFoldDB" id="A0A1B0BS39"/>
<sequence>MFSRVEIPTGLASTTAVQAISISKSKIRKRESDCHSRRHNHSLTSSPVAVDNSQRFHNANDCSNNGQSIMATTTTVLSTPLASFNEYSNINNNGNPKATATNNSTACPSNYNSNFKLISDNSGSVCHSNISEMNNSTKIKFQSIFWLLPNNRSCIPLVYLMTTH</sequence>
<reference evidence="1" key="2">
    <citation type="submission" date="2020-05" db="UniProtKB">
        <authorList>
            <consortium name="EnsemblMetazoa"/>
        </authorList>
    </citation>
    <scope>IDENTIFICATION</scope>
    <source>
        <strain evidence="1">IAEA</strain>
    </source>
</reference>
<organism evidence="1 2">
    <name type="scientific">Glossina palpalis gambiensis</name>
    <dbReference type="NCBI Taxonomy" id="67801"/>
    <lineage>
        <taxon>Eukaryota</taxon>
        <taxon>Metazoa</taxon>
        <taxon>Ecdysozoa</taxon>
        <taxon>Arthropoda</taxon>
        <taxon>Hexapoda</taxon>
        <taxon>Insecta</taxon>
        <taxon>Pterygota</taxon>
        <taxon>Neoptera</taxon>
        <taxon>Endopterygota</taxon>
        <taxon>Diptera</taxon>
        <taxon>Brachycera</taxon>
        <taxon>Muscomorpha</taxon>
        <taxon>Hippoboscoidea</taxon>
        <taxon>Glossinidae</taxon>
        <taxon>Glossina</taxon>
    </lineage>
</organism>
<evidence type="ECO:0000313" key="2">
    <source>
        <dbReference type="Proteomes" id="UP000092460"/>
    </source>
</evidence>
<keyword evidence="2" id="KW-1185">Reference proteome</keyword>
<name>A0A1B0BS39_9MUSC</name>
<reference evidence="2" key="1">
    <citation type="submission" date="2015-01" db="EMBL/GenBank/DDBJ databases">
        <authorList>
            <person name="Aksoy S."/>
            <person name="Warren W."/>
            <person name="Wilson R.K."/>
        </authorList>
    </citation>
    <scope>NUCLEOTIDE SEQUENCE [LARGE SCALE GENOMIC DNA]</scope>
    <source>
        <strain evidence="2">IAEA</strain>
    </source>
</reference>
<dbReference type="VEuPathDB" id="VectorBase:GPPI038850"/>
<dbReference type="EnsemblMetazoa" id="GPPI038850-RA">
    <property type="protein sequence ID" value="GPPI038850-PA"/>
    <property type="gene ID" value="GPPI038850"/>
</dbReference>
<accession>A0A1B0BS39</accession>
<evidence type="ECO:0000313" key="1">
    <source>
        <dbReference type="EnsemblMetazoa" id="GPPI038850-PA"/>
    </source>
</evidence>
<dbReference type="EMBL" id="JXJN01019464">
    <property type="status" value="NOT_ANNOTATED_CDS"/>
    <property type="molecule type" value="Genomic_DNA"/>
</dbReference>
<proteinExistence type="predicted"/>
<dbReference type="Proteomes" id="UP000092460">
    <property type="component" value="Unassembled WGS sequence"/>
</dbReference>
<protein>
    <submittedName>
        <fullName evidence="1">Uncharacterized protein</fullName>
    </submittedName>
</protein>